<dbReference type="OrthoDB" id="9808598at2"/>
<evidence type="ECO:0000313" key="2">
    <source>
        <dbReference type="EMBL" id="ODS04161.1"/>
    </source>
</evidence>
<sequence length="97" mass="10980">MADRSVLERRPLNPYLILAIAIVLPGAGHVFSGMPGRGLVFVFFMLLFGWITFHLTTPDQSLVGRYAGGLFVYAISIMDAYKWARLRWELSRKHNPA</sequence>
<organism evidence="2 3">
    <name type="scientific">Methyloceanibacter marginalis</name>
    <dbReference type="NCBI Taxonomy" id="1774971"/>
    <lineage>
        <taxon>Bacteria</taxon>
        <taxon>Pseudomonadati</taxon>
        <taxon>Pseudomonadota</taxon>
        <taxon>Alphaproteobacteria</taxon>
        <taxon>Hyphomicrobiales</taxon>
        <taxon>Hyphomicrobiaceae</taxon>
        <taxon>Methyloceanibacter</taxon>
    </lineage>
</organism>
<proteinExistence type="predicted"/>
<evidence type="ECO:0000256" key="1">
    <source>
        <dbReference type="SAM" id="Phobius"/>
    </source>
</evidence>
<feature type="transmembrane region" description="Helical" evidence="1">
    <location>
        <begin position="38"/>
        <end position="57"/>
    </location>
</feature>
<accession>A0A1E3WEE0</accession>
<comment type="caution">
    <text evidence="2">The sequence shown here is derived from an EMBL/GenBank/DDBJ whole genome shotgun (WGS) entry which is preliminary data.</text>
</comment>
<protein>
    <recommendedName>
        <fullName evidence="4">TM2 domain-containing protein</fullName>
    </recommendedName>
</protein>
<name>A0A1E3WEE0_9HYPH</name>
<dbReference type="AlphaFoldDB" id="A0A1E3WEE0"/>
<keyword evidence="1" id="KW-1133">Transmembrane helix</keyword>
<dbReference type="Proteomes" id="UP000095042">
    <property type="component" value="Unassembled WGS sequence"/>
</dbReference>
<feature type="transmembrane region" description="Helical" evidence="1">
    <location>
        <begin position="12"/>
        <end position="31"/>
    </location>
</feature>
<gene>
    <name evidence="2" type="ORF">AUC71_05525</name>
</gene>
<dbReference type="EMBL" id="LPWD01000007">
    <property type="protein sequence ID" value="ODS04161.1"/>
    <property type="molecule type" value="Genomic_DNA"/>
</dbReference>
<keyword evidence="3" id="KW-1185">Reference proteome</keyword>
<evidence type="ECO:0008006" key="4">
    <source>
        <dbReference type="Google" id="ProtNLM"/>
    </source>
</evidence>
<evidence type="ECO:0000313" key="3">
    <source>
        <dbReference type="Proteomes" id="UP000095042"/>
    </source>
</evidence>
<keyword evidence="1" id="KW-0472">Membrane</keyword>
<feature type="transmembrane region" description="Helical" evidence="1">
    <location>
        <begin position="63"/>
        <end position="84"/>
    </location>
</feature>
<reference evidence="2 3" key="1">
    <citation type="journal article" date="2016" name="Environ. Microbiol.">
        <title>New Methyloceanibacter diversity from North Sea sediments includes methanotroph containing solely the soluble methane monooxygenase.</title>
        <authorList>
            <person name="Vekeman B."/>
            <person name="Kerckhof F.M."/>
            <person name="Cremers G."/>
            <person name="de Vos P."/>
            <person name="Vandamme P."/>
            <person name="Boon N."/>
            <person name="Op den Camp H.J."/>
            <person name="Heylen K."/>
        </authorList>
    </citation>
    <scope>NUCLEOTIDE SEQUENCE [LARGE SCALE GENOMIC DNA]</scope>
    <source>
        <strain evidence="2 3">R-67177</strain>
    </source>
</reference>
<keyword evidence="1" id="KW-0812">Transmembrane</keyword>